<evidence type="ECO:0000256" key="2">
    <source>
        <dbReference type="ARBA" id="ARBA00022490"/>
    </source>
</evidence>
<comment type="subcellular location">
    <subcellularLocation>
        <location evidence="1">Cytoplasm</location>
    </subcellularLocation>
</comment>
<dbReference type="Gene3D" id="3.10.50.40">
    <property type="match status" value="1"/>
</dbReference>
<keyword evidence="8" id="KW-1185">Reference proteome</keyword>
<dbReference type="GO" id="GO:0005509">
    <property type="term" value="F:calcium ion binding"/>
    <property type="evidence" value="ECO:0007669"/>
    <property type="project" value="InterPro"/>
</dbReference>
<dbReference type="AlphaFoldDB" id="A0AA39GU01"/>
<dbReference type="InterPro" id="IPR002048">
    <property type="entry name" value="EF_hand_dom"/>
</dbReference>
<name>A0AA39GU01_9BILA</name>
<dbReference type="PROSITE" id="PS50222">
    <property type="entry name" value="EF_HAND_2"/>
    <property type="match status" value="4"/>
</dbReference>
<dbReference type="Pfam" id="PF13202">
    <property type="entry name" value="EF-hand_5"/>
    <property type="match status" value="1"/>
</dbReference>
<keyword evidence="5" id="KW-0106">Calcium</keyword>
<dbReference type="InterPro" id="IPR018247">
    <property type="entry name" value="EF_Hand_1_Ca_BS"/>
</dbReference>
<dbReference type="SMART" id="SM00054">
    <property type="entry name" value="EFh"/>
    <property type="match status" value="5"/>
</dbReference>
<evidence type="ECO:0000256" key="1">
    <source>
        <dbReference type="ARBA" id="ARBA00004496"/>
    </source>
</evidence>
<sequence>MAPRQVKAVKKVLSAGRGPLPEYRDGTKAFFNYEVLLPLNDVKKQGFSDCKDDYKSIDDTRKPYPDGYGKPLELVFGKKFQLPIFETCLSSMHIGEVCQFDIDERHLHTYPMISKKLRDISRAAVDPKHKPHHEGHHCAAMGPVKLGYEELDELNENPKPLRIIFHMLDVVQPENYEAESWQLNVEEKMASLDTLRLQGNDLFKAGKFEEATIKYREALGRVDTLLLREKPGDPEWVELDRKNISLYLNLSQCYLNMSQYYDAVRTASEVLKREETNEKALFRRAKGRIGTWELDQAEEDLNKLLELYPSAKRLVDAERAILAERRKQDEAKSKSVFKEMMKDAMFTIVLIYLAGSSLALPISEKNVHATIEKPAKIAVDAKLVERPDHLEAIPLERDGDVNRNFVHEVLLGEDNNDFKSSTAEDKKHGSLTDLIKKMFASADKNKDGKLSRSELMEQIVSNVLKHLDEGETEAKSLFSAVDENQDGKVNWDEYKVYFMIAKRIVDADHAREHSEHMQNLGKETRLMMQDEEEAFNDADKNSDGLDEREWIGFRHPEHSDSMLTSMADEIIKSFDKNDDGVLTKSEFAQLPPGEVDDASMEKEYLKEREEEFDQIDADHDGKATREEILHFLNPRNERHATNEVQEIMSIADDNRDDHLTLEELLAKKDLLDQTGFVRPVARLHDDL</sequence>
<evidence type="ECO:0000256" key="3">
    <source>
        <dbReference type="ARBA" id="ARBA00022737"/>
    </source>
</evidence>
<dbReference type="InterPro" id="IPR056277">
    <property type="entry name" value="PPIase_AIP"/>
</dbReference>
<evidence type="ECO:0000313" key="8">
    <source>
        <dbReference type="Proteomes" id="UP001175271"/>
    </source>
</evidence>
<dbReference type="SUPFAM" id="SSF47473">
    <property type="entry name" value="EF-hand"/>
    <property type="match status" value="2"/>
</dbReference>
<evidence type="ECO:0000259" key="6">
    <source>
        <dbReference type="PROSITE" id="PS50222"/>
    </source>
</evidence>
<feature type="domain" description="EF-hand" evidence="6">
    <location>
        <begin position="603"/>
        <end position="638"/>
    </location>
</feature>
<organism evidence="7 8">
    <name type="scientific">Steinernema hermaphroditum</name>
    <dbReference type="NCBI Taxonomy" id="289476"/>
    <lineage>
        <taxon>Eukaryota</taxon>
        <taxon>Metazoa</taxon>
        <taxon>Ecdysozoa</taxon>
        <taxon>Nematoda</taxon>
        <taxon>Chromadorea</taxon>
        <taxon>Rhabditida</taxon>
        <taxon>Tylenchina</taxon>
        <taxon>Panagrolaimomorpha</taxon>
        <taxon>Strongyloidoidea</taxon>
        <taxon>Steinernematidae</taxon>
        <taxon>Steinernema</taxon>
    </lineage>
</organism>
<feature type="domain" description="EF-hand" evidence="6">
    <location>
        <begin position="469"/>
        <end position="504"/>
    </location>
</feature>
<dbReference type="InterPro" id="IPR011992">
    <property type="entry name" value="EF-hand-dom_pair"/>
</dbReference>
<keyword evidence="2" id="KW-0963">Cytoplasm</keyword>
<dbReference type="GO" id="GO:0005737">
    <property type="term" value="C:cytoplasm"/>
    <property type="evidence" value="ECO:0007669"/>
    <property type="project" value="UniProtKB-SubCell"/>
</dbReference>
<proteinExistence type="predicted"/>
<feature type="domain" description="EF-hand" evidence="6">
    <location>
        <begin position="562"/>
        <end position="597"/>
    </location>
</feature>
<dbReference type="PANTHER" id="PTHR11242">
    <property type="entry name" value="ARYL HYDROCARBON RECEPTOR INTERACTING PROTEIN RELATED"/>
    <property type="match status" value="1"/>
</dbReference>
<evidence type="ECO:0000256" key="4">
    <source>
        <dbReference type="ARBA" id="ARBA00022803"/>
    </source>
</evidence>
<dbReference type="Gene3D" id="1.25.40.10">
    <property type="entry name" value="Tetratricopeptide repeat domain"/>
    <property type="match status" value="1"/>
</dbReference>
<dbReference type="Proteomes" id="UP001175271">
    <property type="component" value="Unassembled WGS sequence"/>
</dbReference>
<dbReference type="InterPro" id="IPR046357">
    <property type="entry name" value="PPIase_dom_sf"/>
</dbReference>
<accession>A0AA39GU01</accession>
<dbReference type="PROSITE" id="PS00018">
    <property type="entry name" value="EF_HAND_1"/>
    <property type="match status" value="4"/>
</dbReference>
<dbReference type="Pfam" id="PF23322">
    <property type="entry name" value="PPIase_AIP"/>
    <property type="match status" value="1"/>
</dbReference>
<keyword evidence="4" id="KW-0802">TPR repeat</keyword>
<dbReference type="SMART" id="SM00028">
    <property type="entry name" value="TPR"/>
    <property type="match status" value="3"/>
</dbReference>
<gene>
    <name evidence="7" type="ORF">QR680_000264</name>
</gene>
<dbReference type="Gene3D" id="1.10.238.10">
    <property type="entry name" value="EF-hand"/>
    <property type="match status" value="3"/>
</dbReference>
<dbReference type="Pfam" id="PF13499">
    <property type="entry name" value="EF-hand_7"/>
    <property type="match status" value="2"/>
</dbReference>
<dbReference type="InterPro" id="IPR039663">
    <property type="entry name" value="AIP/AIPL1/TTC9"/>
</dbReference>
<dbReference type="InterPro" id="IPR019734">
    <property type="entry name" value="TPR_rpt"/>
</dbReference>
<reference evidence="7" key="1">
    <citation type="submission" date="2023-06" db="EMBL/GenBank/DDBJ databases">
        <title>Genomic analysis of the entomopathogenic nematode Steinernema hermaphroditum.</title>
        <authorList>
            <person name="Schwarz E.M."/>
            <person name="Heppert J.K."/>
            <person name="Baniya A."/>
            <person name="Schwartz H.T."/>
            <person name="Tan C.-H."/>
            <person name="Antoshechkin I."/>
            <person name="Sternberg P.W."/>
            <person name="Goodrich-Blair H."/>
            <person name="Dillman A.R."/>
        </authorList>
    </citation>
    <scope>NUCLEOTIDE SEQUENCE</scope>
    <source>
        <strain evidence="7">PS9179</strain>
        <tissue evidence="7">Whole animal</tissue>
    </source>
</reference>
<evidence type="ECO:0000313" key="7">
    <source>
        <dbReference type="EMBL" id="KAK0393540.1"/>
    </source>
</evidence>
<dbReference type="InterPro" id="IPR011990">
    <property type="entry name" value="TPR-like_helical_dom_sf"/>
</dbReference>
<keyword evidence="3" id="KW-0677">Repeat</keyword>
<comment type="caution">
    <text evidence="7">The sequence shown here is derived from an EMBL/GenBank/DDBJ whole genome shotgun (WGS) entry which is preliminary data.</text>
</comment>
<dbReference type="PANTHER" id="PTHR11242:SF0">
    <property type="entry name" value="TPR_REGION DOMAIN-CONTAINING PROTEIN"/>
    <property type="match status" value="1"/>
</dbReference>
<dbReference type="GO" id="GO:0003755">
    <property type="term" value="F:peptidyl-prolyl cis-trans isomerase activity"/>
    <property type="evidence" value="ECO:0007669"/>
    <property type="project" value="InterPro"/>
</dbReference>
<dbReference type="EMBL" id="JAUCMV010000005">
    <property type="protein sequence ID" value="KAK0393540.1"/>
    <property type="molecule type" value="Genomic_DNA"/>
</dbReference>
<evidence type="ECO:0000256" key="5">
    <source>
        <dbReference type="ARBA" id="ARBA00022837"/>
    </source>
</evidence>
<feature type="domain" description="EF-hand" evidence="6">
    <location>
        <begin position="430"/>
        <end position="465"/>
    </location>
</feature>
<protein>
    <recommendedName>
        <fullName evidence="6">EF-hand domain-containing protein</fullName>
    </recommendedName>
</protein>
<dbReference type="SUPFAM" id="SSF48452">
    <property type="entry name" value="TPR-like"/>
    <property type="match status" value="1"/>
</dbReference>